<comment type="subcellular location">
    <subcellularLocation>
        <location evidence="2">Membrane</location>
        <topology evidence="2">Multi-pass membrane protein</topology>
    </subcellularLocation>
</comment>
<keyword evidence="5 12" id="KW-1133">Transmembrane helix</keyword>
<evidence type="ECO:0000256" key="3">
    <source>
        <dbReference type="ARBA" id="ARBA00022692"/>
    </source>
</evidence>
<evidence type="ECO:0000256" key="12">
    <source>
        <dbReference type="SAM" id="Phobius"/>
    </source>
</evidence>
<evidence type="ECO:0000313" key="13">
    <source>
        <dbReference type="Proteomes" id="UP000887575"/>
    </source>
</evidence>
<keyword evidence="4" id="KW-0479">Metal-binding</keyword>
<proteinExistence type="predicted"/>
<evidence type="ECO:0000256" key="5">
    <source>
        <dbReference type="ARBA" id="ARBA00022989"/>
    </source>
</evidence>
<evidence type="ECO:0000256" key="7">
    <source>
        <dbReference type="ARBA" id="ARBA00023004"/>
    </source>
</evidence>
<dbReference type="InterPro" id="IPR003780">
    <property type="entry name" value="COX15/CtaA_fam"/>
</dbReference>
<dbReference type="AlphaFoldDB" id="A0AAF3J2T4"/>
<keyword evidence="9 12" id="KW-0472">Membrane</keyword>
<keyword evidence="7" id="KW-0408">Iron</keyword>
<evidence type="ECO:0000256" key="2">
    <source>
        <dbReference type="ARBA" id="ARBA00004141"/>
    </source>
</evidence>
<dbReference type="GO" id="GO:0006784">
    <property type="term" value="P:heme A biosynthetic process"/>
    <property type="evidence" value="ECO:0007669"/>
    <property type="project" value="InterPro"/>
</dbReference>
<reference evidence="14" key="1">
    <citation type="submission" date="2024-02" db="UniProtKB">
        <authorList>
            <consortium name="WormBaseParasite"/>
        </authorList>
    </citation>
    <scope>IDENTIFICATION</scope>
</reference>
<evidence type="ECO:0000313" key="14">
    <source>
        <dbReference type="WBParaSite" id="MBELARI_LOCUS12676"/>
    </source>
</evidence>
<evidence type="ECO:0000256" key="11">
    <source>
        <dbReference type="ARBA" id="ARBA00048044"/>
    </source>
</evidence>
<accession>A0AAF3J2T4</accession>
<evidence type="ECO:0000256" key="4">
    <source>
        <dbReference type="ARBA" id="ARBA00022723"/>
    </source>
</evidence>
<evidence type="ECO:0000256" key="8">
    <source>
        <dbReference type="ARBA" id="ARBA00023133"/>
    </source>
</evidence>
<comment type="pathway">
    <text evidence="10">Porphyrin-containing compound metabolism; heme A biosynthesis; heme A from heme O: step 1/1.</text>
</comment>
<comment type="cofactor">
    <cofactor evidence="1">
        <name>heme b</name>
        <dbReference type="ChEBI" id="CHEBI:60344"/>
    </cofactor>
</comment>
<dbReference type="PANTHER" id="PTHR23289">
    <property type="entry name" value="CYTOCHROME C OXIDASE ASSEMBLY PROTEIN COX15"/>
    <property type="match status" value="1"/>
</dbReference>
<feature type="transmembrane region" description="Helical" evidence="12">
    <location>
        <begin position="39"/>
        <end position="62"/>
    </location>
</feature>
<protein>
    <submittedName>
        <fullName evidence="14">Uncharacterized protein</fullName>
    </submittedName>
</protein>
<name>A0AAF3J2T4_9BILA</name>
<evidence type="ECO:0000256" key="6">
    <source>
        <dbReference type="ARBA" id="ARBA00023002"/>
    </source>
</evidence>
<dbReference type="GO" id="GO:0016020">
    <property type="term" value="C:membrane"/>
    <property type="evidence" value="ECO:0007669"/>
    <property type="project" value="UniProtKB-SubCell"/>
</dbReference>
<keyword evidence="6" id="KW-0560">Oxidoreductase</keyword>
<dbReference type="Pfam" id="PF02628">
    <property type="entry name" value="COX15-CtaA"/>
    <property type="match status" value="1"/>
</dbReference>
<dbReference type="Proteomes" id="UP000887575">
    <property type="component" value="Unassembled WGS sequence"/>
</dbReference>
<keyword evidence="13" id="KW-1185">Reference proteome</keyword>
<dbReference type="GO" id="GO:0120547">
    <property type="term" value="F:heme A synthase activity"/>
    <property type="evidence" value="ECO:0007669"/>
    <property type="project" value="UniProtKB-EC"/>
</dbReference>
<dbReference type="InterPro" id="IPR023754">
    <property type="entry name" value="HemeA_Synthase_type2"/>
</dbReference>
<sequence>MAGLLMCLQITLGWYMLNSGLHRELMANKKKPGVSQYRMAFHLIDPFLIFGIFFYNASSLLLQPQNVNHL</sequence>
<dbReference type="WBParaSite" id="MBELARI_LOCUS12676">
    <property type="protein sequence ID" value="MBELARI_LOCUS12676"/>
    <property type="gene ID" value="MBELARI_LOCUS12676"/>
</dbReference>
<keyword evidence="8" id="KW-0350">Heme biosynthesis</keyword>
<keyword evidence="3 12" id="KW-0812">Transmembrane</keyword>
<evidence type="ECO:0000256" key="10">
    <source>
        <dbReference type="ARBA" id="ARBA00044501"/>
    </source>
</evidence>
<dbReference type="PANTHER" id="PTHR23289:SF2">
    <property type="entry name" value="CYTOCHROME C OXIDASE ASSEMBLY PROTEIN COX15 HOMOLOG"/>
    <property type="match status" value="1"/>
</dbReference>
<dbReference type="GO" id="GO:0046872">
    <property type="term" value="F:metal ion binding"/>
    <property type="evidence" value="ECO:0007669"/>
    <property type="project" value="UniProtKB-KW"/>
</dbReference>
<evidence type="ECO:0000256" key="9">
    <source>
        <dbReference type="ARBA" id="ARBA00023136"/>
    </source>
</evidence>
<comment type="catalytic activity">
    <reaction evidence="11">
        <text>Fe(II)-heme o + 2 A + H2O = Fe(II)-heme a + 2 AH2</text>
        <dbReference type="Rhea" id="RHEA:63388"/>
        <dbReference type="ChEBI" id="CHEBI:13193"/>
        <dbReference type="ChEBI" id="CHEBI:15377"/>
        <dbReference type="ChEBI" id="CHEBI:17499"/>
        <dbReference type="ChEBI" id="CHEBI:60530"/>
        <dbReference type="ChEBI" id="CHEBI:61715"/>
        <dbReference type="EC" id="1.17.99.9"/>
    </reaction>
    <physiologicalReaction direction="left-to-right" evidence="11">
        <dbReference type="Rhea" id="RHEA:63389"/>
    </physiologicalReaction>
</comment>
<evidence type="ECO:0000256" key="1">
    <source>
        <dbReference type="ARBA" id="ARBA00001970"/>
    </source>
</evidence>
<organism evidence="13 14">
    <name type="scientific">Mesorhabditis belari</name>
    <dbReference type="NCBI Taxonomy" id="2138241"/>
    <lineage>
        <taxon>Eukaryota</taxon>
        <taxon>Metazoa</taxon>
        <taxon>Ecdysozoa</taxon>
        <taxon>Nematoda</taxon>
        <taxon>Chromadorea</taxon>
        <taxon>Rhabditida</taxon>
        <taxon>Rhabditina</taxon>
        <taxon>Rhabditomorpha</taxon>
        <taxon>Rhabditoidea</taxon>
        <taxon>Rhabditidae</taxon>
        <taxon>Mesorhabditinae</taxon>
        <taxon>Mesorhabditis</taxon>
    </lineage>
</organism>